<comment type="similarity">
    <text evidence="2">Belongs to the ROK (NagC/XylR) family.</text>
</comment>
<name>A0A1I3X0M2_9LACT</name>
<dbReference type="AlphaFoldDB" id="A0A1I3X0M2"/>
<accession>A0A1I3X0M2</accession>
<dbReference type="InterPro" id="IPR049874">
    <property type="entry name" value="ROK_cs"/>
</dbReference>
<dbReference type="PANTHER" id="PTHR18964:SF149">
    <property type="entry name" value="BIFUNCTIONAL UDP-N-ACETYLGLUCOSAMINE 2-EPIMERASE_N-ACETYLMANNOSAMINE KINASE"/>
    <property type="match status" value="1"/>
</dbReference>
<dbReference type="EMBL" id="FOSJ01000011">
    <property type="protein sequence ID" value="SFK13120.1"/>
    <property type="molecule type" value="Genomic_DNA"/>
</dbReference>
<dbReference type="SUPFAM" id="SSF46785">
    <property type="entry name" value="Winged helix' DNA-binding domain"/>
    <property type="match status" value="1"/>
</dbReference>
<dbReference type="SUPFAM" id="SSF53067">
    <property type="entry name" value="Actin-like ATPase domain"/>
    <property type="match status" value="1"/>
</dbReference>
<sequence length="385" mass="42562">MVKLQNSIRENNVLLVLSEIINNPGLSRARIAENIGLNKATISEIVKRLMHDHYVIETGIGESSSAGGRKPILLEVNKQAGVSISFDIRYDQISYMINSLDGEIIHKESQNIELNKNNICSIISKIVKDYEKGMENTPFGITGIAIAIHGIVHNNKITFTPYYDLDQIDLASVLEQELSIPVYIENEANLSALAESTFDSDYSNLISVSIHTGIGAGVIIDSELYRGFEGRSGEIGHTTLYPNGIECPCGNSGCFEQYCSHKALMKNYRTIKSDKSLEVSDLIEGYYLNDIETVNLLKEFAANLGIGLSNIMGTFCPQVLFINSEILFEIPELFNTIKLQVEKTVSKNIPMRLSALGENASLYGGSILAIQNFLQVDSLDFSFLK</sequence>
<proteinExistence type="inferred from homology"/>
<keyword evidence="5" id="KW-1185">Reference proteome</keyword>
<comment type="function">
    <text evidence="1">Transcriptional repressor of xylose-utilizing enzymes.</text>
</comment>
<keyword evidence="3" id="KW-0859">Xylose metabolism</keyword>
<keyword evidence="4" id="KW-0418">Kinase</keyword>
<dbReference type="InterPro" id="IPR036388">
    <property type="entry name" value="WH-like_DNA-bd_sf"/>
</dbReference>
<dbReference type="PANTHER" id="PTHR18964">
    <property type="entry name" value="ROK (REPRESSOR, ORF, KINASE) FAMILY"/>
    <property type="match status" value="1"/>
</dbReference>
<dbReference type="InterPro" id="IPR000600">
    <property type="entry name" value="ROK"/>
</dbReference>
<organism evidence="4 5">
    <name type="scientific">Marinilactibacillus piezotolerans</name>
    <dbReference type="NCBI Taxonomy" id="258723"/>
    <lineage>
        <taxon>Bacteria</taxon>
        <taxon>Bacillati</taxon>
        <taxon>Bacillota</taxon>
        <taxon>Bacilli</taxon>
        <taxon>Lactobacillales</taxon>
        <taxon>Carnobacteriaceae</taxon>
        <taxon>Marinilactibacillus</taxon>
    </lineage>
</organism>
<dbReference type="InterPro" id="IPR036390">
    <property type="entry name" value="WH_DNA-bd_sf"/>
</dbReference>
<evidence type="ECO:0000313" key="5">
    <source>
        <dbReference type="Proteomes" id="UP000199589"/>
    </source>
</evidence>
<dbReference type="GO" id="GO:0016301">
    <property type="term" value="F:kinase activity"/>
    <property type="evidence" value="ECO:0007669"/>
    <property type="project" value="UniProtKB-KW"/>
</dbReference>
<dbReference type="CDD" id="cd24077">
    <property type="entry name" value="ASKHA_ATPase_ROK_SaXylR-like"/>
    <property type="match status" value="1"/>
</dbReference>
<evidence type="ECO:0000313" key="4">
    <source>
        <dbReference type="EMBL" id="SFK13120.1"/>
    </source>
</evidence>
<evidence type="ECO:0000256" key="2">
    <source>
        <dbReference type="ARBA" id="ARBA00006479"/>
    </source>
</evidence>
<dbReference type="OrthoDB" id="9796533at2"/>
<dbReference type="Pfam" id="PF13412">
    <property type="entry name" value="HTH_24"/>
    <property type="match status" value="1"/>
</dbReference>
<dbReference type="GO" id="GO:0042732">
    <property type="term" value="P:D-xylose metabolic process"/>
    <property type="evidence" value="ECO:0007669"/>
    <property type="project" value="UniProtKB-KW"/>
</dbReference>
<evidence type="ECO:0000256" key="3">
    <source>
        <dbReference type="ARBA" id="ARBA00022629"/>
    </source>
</evidence>
<dbReference type="InterPro" id="IPR043129">
    <property type="entry name" value="ATPase_NBD"/>
</dbReference>
<keyword evidence="4" id="KW-0808">Transferase</keyword>
<protein>
    <submittedName>
        <fullName evidence="4">Sugar kinase of the NBD/HSP70 family, may contain an N-terminal HTH domain</fullName>
    </submittedName>
</protein>
<dbReference type="Gene3D" id="1.10.10.10">
    <property type="entry name" value="Winged helix-like DNA-binding domain superfamily/Winged helix DNA-binding domain"/>
    <property type="match status" value="1"/>
</dbReference>
<dbReference type="Gene3D" id="3.30.420.40">
    <property type="match status" value="2"/>
</dbReference>
<dbReference type="Proteomes" id="UP000199589">
    <property type="component" value="Unassembled WGS sequence"/>
</dbReference>
<reference evidence="5" key="1">
    <citation type="submission" date="2016-10" db="EMBL/GenBank/DDBJ databases">
        <authorList>
            <person name="Varghese N."/>
            <person name="Submissions S."/>
        </authorList>
    </citation>
    <scope>NUCLEOTIDE SEQUENCE [LARGE SCALE GENOMIC DNA]</scope>
    <source>
        <strain evidence="5">DSM 16108</strain>
    </source>
</reference>
<gene>
    <name evidence="4" type="ORF">SAMN04488569_101139</name>
</gene>
<evidence type="ECO:0000256" key="1">
    <source>
        <dbReference type="ARBA" id="ARBA00002486"/>
    </source>
</evidence>
<dbReference type="RefSeq" id="WP_087058897.1">
    <property type="nucleotide sequence ID" value="NZ_FOSJ01000011.1"/>
</dbReference>
<dbReference type="PROSITE" id="PS01125">
    <property type="entry name" value="ROK"/>
    <property type="match status" value="1"/>
</dbReference>
<dbReference type="Pfam" id="PF00480">
    <property type="entry name" value="ROK"/>
    <property type="match status" value="1"/>
</dbReference>
<keyword evidence="3" id="KW-0119">Carbohydrate metabolism</keyword>